<accession>A0A0U5AIS2</accession>
<dbReference type="RefSeq" id="WP_059057936.1">
    <property type="nucleotide sequence ID" value="NZ_CEML01000001.1"/>
</dbReference>
<sequence length="547" mass="58045">MRHLPGPLLVVDLDDREAWTEDVSDVAEQYVGGRGVATRLAHERIPFDADPLGPENRLFFAVGPLQATTTSFAGRTNLTGVSPLTDGLLSSNAGGYLSRNLASTGYAAVEIRGASDDLVAVHVTDDGVEFEDVPELADTLVPAVSRRMAGERDLGAAHLATVGPAGEHGVRFASVMTYDHRAFGRGGLGAVLGAKGVKCVSFDGDSEPTLDVPEGALSAIDEAAATSDDPKRTQGTPSTVDLLNEEYSLPTRYFSEQSFEGAANLNGDAVEAKKYEKATCSDCAFACKLPTRDEETGVETEGPEYETTFSLGANVGVGDLVAVMKSNDLCDALGLDVISCGDAIAAYLASEDAFGDADRVHDLVTKIAYREGVGDVLAEGVSAAADEFGVRDWTVKNLGFPGHDGRVLQGQGLSYAVANRGADHLYASVLSDEYGDVPEDTLDGKPALVVQRENEHALEDAAIACTFSGGNVTDEHYEALLDASMDELRNVGARIVTLERHFNNERGFDRGDDRLPFDLPGLADAIDEYYERRGWNDDGTVPDAAVP</sequence>
<evidence type="ECO:0000256" key="3">
    <source>
        <dbReference type="ARBA" id="ARBA00022485"/>
    </source>
</evidence>
<dbReference type="GeneID" id="26660215"/>
<dbReference type="GO" id="GO:0033726">
    <property type="term" value="F:aldehyde ferredoxin oxidoreductase activity"/>
    <property type="evidence" value="ECO:0007669"/>
    <property type="project" value="UniProtKB-EC"/>
</dbReference>
<dbReference type="PANTHER" id="PTHR30038:SF7">
    <property type="entry name" value="TUNGSTEN-CONTAINING GLYCERALDEHYDE-3-PHOSPHATE:FERREDOXIN OXIDOREDUCTASE"/>
    <property type="match status" value="1"/>
</dbReference>
<organism evidence="10 11">
    <name type="scientific">Halobacterium hubeiense</name>
    <dbReference type="NCBI Taxonomy" id="1407499"/>
    <lineage>
        <taxon>Archaea</taxon>
        <taxon>Methanobacteriati</taxon>
        <taxon>Methanobacteriota</taxon>
        <taxon>Stenosarchaea group</taxon>
        <taxon>Halobacteria</taxon>
        <taxon>Halobacteriales</taxon>
        <taxon>Halobacteriaceae</taxon>
        <taxon>Halobacterium</taxon>
    </lineage>
</organism>
<dbReference type="AlphaFoldDB" id="A0A0U5AIS2"/>
<comment type="cofactor">
    <cofactor evidence="8">
        <name>tungstopterin</name>
        <dbReference type="ChEBI" id="CHEBI:30402"/>
    </cofactor>
</comment>
<evidence type="ECO:0000256" key="2">
    <source>
        <dbReference type="ARBA" id="ARBA00011032"/>
    </source>
</evidence>
<dbReference type="SUPFAM" id="SSF56228">
    <property type="entry name" value="Aldehyde ferredoxin oxidoreductase, N-terminal domain"/>
    <property type="match status" value="1"/>
</dbReference>
<keyword evidence="3" id="KW-0004">4Fe-4S</keyword>
<dbReference type="Gene3D" id="1.10.569.10">
    <property type="entry name" value="Aldehyde Ferredoxin Oxidoreductase Protein, subunit A, domain 2"/>
    <property type="match status" value="1"/>
</dbReference>
<dbReference type="SMART" id="SM00790">
    <property type="entry name" value="AFOR_N"/>
    <property type="match status" value="1"/>
</dbReference>
<evidence type="ECO:0000256" key="1">
    <source>
        <dbReference type="ARBA" id="ARBA00001966"/>
    </source>
</evidence>
<evidence type="ECO:0000256" key="6">
    <source>
        <dbReference type="ARBA" id="ARBA00023004"/>
    </source>
</evidence>
<dbReference type="GO" id="GO:0051539">
    <property type="term" value="F:4 iron, 4 sulfur cluster binding"/>
    <property type="evidence" value="ECO:0007669"/>
    <property type="project" value="UniProtKB-KW"/>
</dbReference>
<dbReference type="InterPro" id="IPR013985">
    <property type="entry name" value="Ald_Fedxn_OxRdtase_dom3"/>
</dbReference>
<dbReference type="InterPro" id="IPR001203">
    <property type="entry name" value="OxRdtase_Ald_Fedxn_C"/>
</dbReference>
<dbReference type="OrthoDB" id="30771at2157"/>
<dbReference type="Gene3D" id="1.10.599.10">
    <property type="entry name" value="Aldehyde Ferredoxin Oxidoreductase Protein, subunit A, domain 3"/>
    <property type="match status" value="1"/>
</dbReference>
<proteinExistence type="inferred from homology"/>
<gene>
    <name evidence="10" type="primary">aor3</name>
    <name evidence="10" type="ORF">HHUB_3621</name>
</gene>
<evidence type="ECO:0000256" key="8">
    <source>
        <dbReference type="ARBA" id="ARBA00049934"/>
    </source>
</evidence>
<dbReference type="InterPro" id="IPR013984">
    <property type="entry name" value="Ald_Fedxn_OxRdtase_dom2"/>
</dbReference>
<dbReference type="Gene3D" id="3.60.9.10">
    <property type="entry name" value="Aldehyde ferredoxin oxidoreductase, N-terminal domain"/>
    <property type="match status" value="1"/>
</dbReference>
<dbReference type="GO" id="GO:0009055">
    <property type="term" value="F:electron transfer activity"/>
    <property type="evidence" value="ECO:0007669"/>
    <property type="project" value="InterPro"/>
</dbReference>
<protein>
    <submittedName>
        <fullName evidence="10">Aldehyde ferredoxin oxidoreductase</fullName>
        <ecNumber evidence="10">1.2.7.5</ecNumber>
    </submittedName>
</protein>
<comment type="similarity">
    <text evidence="2">Belongs to the AOR/FOR family.</text>
</comment>
<name>A0A0U5AIS2_9EURY</name>
<dbReference type="EMBL" id="LN831302">
    <property type="protein sequence ID" value="CQH62029.1"/>
    <property type="molecule type" value="Genomic_DNA"/>
</dbReference>
<reference evidence="11" key="1">
    <citation type="journal article" date="2016" name="Environ. Microbiol.">
        <title>The complete genome of a viable archaeum isolated from 123-million-year-old rock salt.</title>
        <authorList>
            <person name="Jaakkola S.T."/>
            <person name="Pfeiffer F."/>
            <person name="Ravantti J.J."/>
            <person name="Guo Q."/>
            <person name="Liu Y."/>
            <person name="Chen X."/>
            <person name="Ma H."/>
            <person name="Yang C."/>
            <person name="Oksanen H.M."/>
            <person name="Bamford D.H."/>
        </authorList>
    </citation>
    <scope>NUCLEOTIDE SEQUENCE</scope>
    <source>
        <strain evidence="11">JI20-1</strain>
    </source>
</reference>
<dbReference type="Proteomes" id="UP000066737">
    <property type="component" value="Chromosome I"/>
</dbReference>
<feature type="domain" description="Aldehyde ferredoxin oxidoreductase N-terminal" evidence="9">
    <location>
        <begin position="6"/>
        <end position="206"/>
    </location>
</feature>
<keyword evidence="5 10" id="KW-0560">Oxidoreductase</keyword>
<keyword evidence="7" id="KW-0411">Iron-sulfur</keyword>
<dbReference type="PANTHER" id="PTHR30038">
    <property type="entry name" value="ALDEHYDE FERREDOXIN OXIDOREDUCTASE"/>
    <property type="match status" value="1"/>
</dbReference>
<dbReference type="EC" id="1.2.7.5" evidence="10"/>
<dbReference type="STRING" id="1407499.HHUB_3621"/>
<evidence type="ECO:0000313" key="11">
    <source>
        <dbReference type="Proteomes" id="UP000066737"/>
    </source>
</evidence>
<dbReference type="InterPro" id="IPR013983">
    <property type="entry name" value="Ald_Fedxn_OxRdtase_N"/>
</dbReference>
<evidence type="ECO:0000256" key="7">
    <source>
        <dbReference type="ARBA" id="ARBA00023014"/>
    </source>
</evidence>
<dbReference type="InterPro" id="IPR036021">
    <property type="entry name" value="Tungsten_al_ferr_oxy-like_C"/>
</dbReference>
<keyword evidence="11" id="KW-1185">Reference proteome</keyword>
<comment type="cofactor">
    <cofactor evidence="1">
        <name>[4Fe-4S] cluster</name>
        <dbReference type="ChEBI" id="CHEBI:49883"/>
    </cofactor>
</comment>
<evidence type="ECO:0000313" key="10">
    <source>
        <dbReference type="EMBL" id="CQH62029.1"/>
    </source>
</evidence>
<dbReference type="InterPro" id="IPR051919">
    <property type="entry name" value="W-dependent_AOR"/>
</dbReference>
<dbReference type="KEGG" id="hhb:Hhub_3621"/>
<keyword evidence="6" id="KW-0408">Iron</keyword>
<keyword evidence="4" id="KW-0479">Metal-binding</keyword>
<dbReference type="Pfam" id="PF01314">
    <property type="entry name" value="AFOR_C"/>
    <property type="match status" value="1"/>
</dbReference>
<dbReference type="GO" id="GO:0046872">
    <property type="term" value="F:metal ion binding"/>
    <property type="evidence" value="ECO:0007669"/>
    <property type="project" value="UniProtKB-KW"/>
</dbReference>
<dbReference type="InterPro" id="IPR036503">
    <property type="entry name" value="Ald_Fedxn_OxRdtase_N_sf"/>
</dbReference>
<dbReference type="SUPFAM" id="SSF48310">
    <property type="entry name" value="Aldehyde ferredoxin oxidoreductase, C-terminal domains"/>
    <property type="match status" value="1"/>
</dbReference>
<dbReference type="Pfam" id="PF02730">
    <property type="entry name" value="AFOR_N"/>
    <property type="match status" value="1"/>
</dbReference>
<evidence type="ECO:0000256" key="4">
    <source>
        <dbReference type="ARBA" id="ARBA00022723"/>
    </source>
</evidence>
<evidence type="ECO:0000259" key="9">
    <source>
        <dbReference type="SMART" id="SM00790"/>
    </source>
</evidence>
<evidence type="ECO:0000256" key="5">
    <source>
        <dbReference type="ARBA" id="ARBA00023002"/>
    </source>
</evidence>